<protein>
    <recommendedName>
        <fullName evidence="1">FHA domain-containing protein</fullName>
    </recommendedName>
</protein>
<dbReference type="InterPro" id="IPR008984">
    <property type="entry name" value="SMAD_FHA_dom_sf"/>
</dbReference>
<evidence type="ECO:0000259" key="1">
    <source>
        <dbReference type="PROSITE" id="PS50006"/>
    </source>
</evidence>
<comment type="caution">
    <text evidence="2">The sequence shown here is derived from an EMBL/GenBank/DDBJ whole genome shotgun (WGS) entry which is preliminary data.</text>
</comment>
<gene>
    <name evidence="2" type="ORF">GCM10011496_35230</name>
</gene>
<dbReference type="PROSITE" id="PS50006">
    <property type="entry name" value="FHA_DOMAIN"/>
    <property type="match status" value="1"/>
</dbReference>
<organism evidence="2 3">
    <name type="scientific">Polaromonas eurypsychrophila</name>
    <dbReference type="NCBI Taxonomy" id="1614635"/>
    <lineage>
        <taxon>Bacteria</taxon>
        <taxon>Pseudomonadati</taxon>
        <taxon>Pseudomonadota</taxon>
        <taxon>Betaproteobacteria</taxon>
        <taxon>Burkholderiales</taxon>
        <taxon>Comamonadaceae</taxon>
        <taxon>Polaromonas</taxon>
    </lineage>
</organism>
<dbReference type="SMART" id="SM00240">
    <property type="entry name" value="FHA"/>
    <property type="match status" value="1"/>
</dbReference>
<feature type="domain" description="FHA" evidence="1">
    <location>
        <begin position="23"/>
        <end position="73"/>
    </location>
</feature>
<dbReference type="RefSeq" id="WP_188709819.1">
    <property type="nucleotide sequence ID" value="NZ_BMIG01000017.1"/>
</dbReference>
<dbReference type="Proteomes" id="UP000620596">
    <property type="component" value="Unassembled WGS sequence"/>
</dbReference>
<dbReference type="InterPro" id="IPR000253">
    <property type="entry name" value="FHA_dom"/>
</dbReference>
<dbReference type="AlphaFoldDB" id="A0A916SQV4"/>
<name>A0A916SQV4_9BURK</name>
<dbReference type="PANTHER" id="PTHR23308">
    <property type="entry name" value="NUCLEAR INHIBITOR OF PROTEIN PHOSPHATASE-1"/>
    <property type="match status" value="1"/>
</dbReference>
<reference evidence="2" key="1">
    <citation type="journal article" date="2014" name="Int. J. Syst. Evol. Microbiol.">
        <title>Complete genome sequence of Corynebacterium casei LMG S-19264T (=DSM 44701T), isolated from a smear-ripened cheese.</title>
        <authorList>
            <consortium name="US DOE Joint Genome Institute (JGI-PGF)"/>
            <person name="Walter F."/>
            <person name="Albersmeier A."/>
            <person name="Kalinowski J."/>
            <person name="Ruckert C."/>
        </authorList>
    </citation>
    <scope>NUCLEOTIDE SEQUENCE</scope>
    <source>
        <strain evidence="2">CGMCC 1.15322</strain>
    </source>
</reference>
<dbReference type="SUPFAM" id="SSF49879">
    <property type="entry name" value="SMAD/FHA domain"/>
    <property type="match status" value="1"/>
</dbReference>
<evidence type="ECO:0000313" key="2">
    <source>
        <dbReference type="EMBL" id="GGB11236.1"/>
    </source>
</evidence>
<dbReference type="InterPro" id="IPR050923">
    <property type="entry name" value="Cell_Proc_Reg/RNA_Proc"/>
</dbReference>
<reference evidence="2" key="2">
    <citation type="submission" date="2020-09" db="EMBL/GenBank/DDBJ databases">
        <authorList>
            <person name="Sun Q."/>
            <person name="Zhou Y."/>
        </authorList>
    </citation>
    <scope>NUCLEOTIDE SEQUENCE</scope>
    <source>
        <strain evidence="2">CGMCC 1.15322</strain>
    </source>
</reference>
<dbReference type="Pfam" id="PF00498">
    <property type="entry name" value="FHA"/>
    <property type="match status" value="1"/>
</dbReference>
<proteinExistence type="predicted"/>
<keyword evidence="3" id="KW-1185">Reference proteome</keyword>
<sequence length="210" mass="22555">MPQLITSVEGVEVKHVYLRKDRTTLGRRPNNDIVLNNPLVSGEHCVFELHGLAEVHVEDLGSTNGTYLNGHMIKARELLHDNDAIAIGNFRIQYLAASEESGYHETATMKLDAQASPGASTALHASFKVLSGSSAGLEMPVVKTVTTFGQPDVSVVAVSHRRYGFYVAHMTGAVQPTLNGLPVGAEAVPLAHNDVLELAGTSMQFLLRDG</sequence>
<dbReference type="Gene3D" id="2.60.200.20">
    <property type="match status" value="1"/>
</dbReference>
<accession>A0A916SQV4</accession>
<evidence type="ECO:0000313" key="3">
    <source>
        <dbReference type="Proteomes" id="UP000620596"/>
    </source>
</evidence>
<dbReference type="EMBL" id="BMIG01000017">
    <property type="protein sequence ID" value="GGB11236.1"/>
    <property type="molecule type" value="Genomic_DNA"/>
</dbReference>
<dbReference type="CDD" id="cd00060">
    <property type="entry name" value="FHA"/>
    <property type="match status" value="1"/>
</dbReference>